<evidence type="ECO:0000256" key="5">
    <source>
        <dbReference type="RuleBase" id="RU367022"/>
    </source>
</evidence>
<dbReference type="PANTHER" id="PTHR12483">
    <property type="entry name" value="SOLUTE CARRIER FAMILY 31 COPPER TRANSPORTERS"/>
    <property type="match status" value="1"/>
</dbReference>
<evidence type="ECO:0000313" key="7">
    <source>
        <dbReference type="Proteomes" id="UP001295684"/>
    </source>
</evidence>
<evidence type="ECO:0000313" key="6">
    <source>
        <dbReference type="EMBL" id="CAI2383756.1"/>
    </source>
</evidence>
<keyword evidence="2 5" id="KW-0812">Transmembrane</keyword>
<keyword evidence="5" id="KW-0186">Copper</keyword>
<evidence type="ECO:0000256" key="1">
    <source>
        <dbReference type="ARBA" id="ARBA00004141"/>
    </source>
</evidence>
<dbReference type="PANTHER" id="PTHR12483:SF27">
    <property type="entry name" value="COPPER TRANSPORT PROTEIN CTR1"/>
    <property type="match status" value="1"/>
</dbReference>
<proteinExistence type="inferred from homology"/>
<keyword evidence="5" id="KW-0406">Ion transport</keyword>
<protein>
    <recommendedName>
        <fullName evidence="5">Copper transport protein</fullName>
    </recommendedName>
</protein>
<accession>A0AAD1Y1X3</accession>
<dbReference type="GO" id="GO:0005886">
    <property type="term" value="C:plasma membrane"/>
    <property type="evidence" value="ECO:0007669"/>
    <property type="project" value="TreeGrafter"/>
</dbReference>
<dbReference type="Proteomes" id="UP001295684">
    <property type="component" value="Unassembled WGS sequence"/>
</dbReference>
<evidence type="ECO:0000256" key="2">
    <source>
        <dbReference type="ARBA" id="ARBA00022692"/>
    </source>
</evidence>
<keyword evidence="3 5" id="KW-1133">Transmembrane helix</keyword>
<keyword evidence="5" id="KW-0813">Transport</keyword>
<gene>
    <name evidence="6" type="ORF">ECRASSUSDP1_LOCUS25267</name>
</gene>
<keyword evidence="7" id="KW-1185">Reference proteome</keyword>
<dbReference type="EMBL" id="CAMPGE010026057">
    <property type="protein sequence ID" value="CAI2383756.1"/>
    <property type="molecule type" value="Genomic_DNA"/>
</dbReference>
<dbReference type="InterPro" id="IPR007274">
    <property type="entry name" value="Cop_transporter"/>
</dbReference>
<evidence type="ECO:0000256" key="3">
    <source>
        <dbReference type="ARBA" id="ARBA00022989"/>
    </source>
</evidence>
<dbReference type="Pfam" id="PF04145">
    <property type="entry name" value="Ctr"/>
    <property type="match status" value="1"/>
</dbReference>
<organism evidence="6 7">
    <name type="scientific">Euplotes crassus</name>
    <dbReference type="NCBI Taxonomy" id="5936"/>
    <lineage>
        <taxon>Eukaryota</taxon>
        <taxon>Sar</taxon>
        <taxon>Alveolata</taxon>
        <taxon>Ciliophora</taxon>
        <taxon>Intramacronucleata</taxon>
        <taxon>Spirotrichea</taxon>
        <taxon>Hypotrichia</taxon>
        <taxon>Euplotida</taxon>
        <taxon>Euplotidae</taxon>
        <taxon>Moneuplotes</taxon>
    </lineage>
</organism>
<evidence type="ECO:0000256" key="4">
    <source>
        <dbReference type="ARBA" id="ARBA00023136"/>
    </source>
</evidence>
<dbReference type="AlphaFoldDB" id="A0AAD1Y1X3"/>
<comment type="subcellular location">
    <subcellularLocation>
        <location evidence="1 5">Membrane</location>
        <topology evidence="1 5">Multi-pass membrane protein</topology>
    </subcellularLocation>
</comment>
<feature type="transmembrane region" description="Helical" evidence="5">
    <location>
        <begin position="27"/>
        <end position="49"/>
    </location>
</feature>
<keyword evidence="4 5" id="KW-0472">Membrane</keyword>
<dbReference type="GO" id="GO:0005375">
    <property type="term" value="F:copper ion transmembrane transporter activity"/>
    <property type="evidence" value="ECO:0007669"/>
    <property type="project" value="UniProtKB-UniRule"/>
</dbReference>
<comment type="caution">
    <text evidence="6">The sequence shown here is derived from an EMBL/GenBank/DDBJ whole genome shotgun (WGS) entry which is preliminary data.</text>
</comment>
<sequence>MAMTLKAKTQGVRFLFNTWKSTDTLTYVWIILGTILLSLLYETSSFYLARLEKQYYPTKPEKTKCCKEKGKTKPNAFQKSLMVAVNLVKQILGYTLMLLIMTFNFGVILSLILSRVIANFGFGVLGDILKIRAKHG</sequence>
<name>A0AAD1Y1X3_EUPCR</name>
<comment type="similarity">
    <text evidence="5">Belongs to the copper transporter (Ctr) (TC 1.A.56) family. SLC31A subfamily.</text>
</comment>
<keyword evidence="5" id="KW-0187">Copper transport</keyword>
<reference evidence="6" key="1">
    <citation type="submission" date="2023-07" db="EMBL/GenBank/DDBJ databases">
        <authorList>
            <consortium name="AG Swart"/>
            <person name="Singh M."/>
            <person name="Singh A."/>
            <person name="Seah K."/>
            <person name="Emmerich C."/>
        </authorList>
    </citation>
    <scope>NUCLEOTIDE SEQUENCE</scope>
    <source>
        <strain evidence="6">DP1</strain>
    </source>
</reference>